<dbReference type="Proteomes" id="UP000314983">
    <property type="component" value="Chromosome 10"/>
</dbReference>
<keyword evidence="4" id="KW-1185">Reference proteome</keyword>
<evidence type="ECO:0000313" key="4">
    <source>
        <dbReference type="Proteomes" id="UP000314983"/>
    </source>
</evidence>
<dbReference type="InterPro" id="IPR027911">
    <property type="entry name" value="DUF4604"/>
</dbReference>
<dbReference type="GeneTree" id="ENSGT00390000001296"/>
<dbReference type="Ensembl" id="ENSEEET00000001202.2">
    <property type="protein sequence ID" value="ENSEEEP00000001176.2"/>
    <property type="gene ID" value="ENSEEEG00000000795.2"/>
</dbReference>
<dbReference type="PANTHER" id="PTHR31195:SF2">
    <property type="entry name" value="GEO02494P1"/>
    <property type="match status" value="1"/>
</dbReference>
<reference evidence="4" key="1">
    <citation type="journal article" date="2014" name="Science">
        <title>Nonhuman genetics. Genomic basis for the convergent evolution of electric organs.</title>
        <authorList>
            <person name="Gallant J.R."/>
            <person name="Traeger L.L."/>
            <person name="Volkening J.D."/>
            <person name="Moffett H."/>
            <person name="Chen P.H."/>
            <person name="Novina C.D."/>
            <person name="Phillips G.N.Jr."/>
            <person name="Anand R."/>
            <person name="Wells G.B."/>
            <person name="Pinch M."/>
            <person name="Guth R."/>
            <person name="Unguez G.A."/>
            <person name="Albert J.S."/>
            <person name="Zakon H.H."/>
            <person name="Samanta M.P."/>
            <person name="Sussman M.R."/>
        </authorList>
    </citation>
    <scope>NUCLEOTIDE SEQUENCE [LARGE SCALE GENOMIC DNA]</scope>
</reference>
<accession>A0A4W4DPW5</accession>
<feature type="compositionally biased region" description="Basic and acidic residues" evidence="1">
    <location>
        <begin position="108"/>
        <end position="121"/>
    </location>
</feature>
<dbReference type="PANTHER" id="PTHR31195">
    <property type="entry name" value="GEO02494P1"/>
    <property type="match status" value="1"/>
</dbReference>
<dbReference type="InterPro" id="IPR040219">
    <property type="entry name" value="KIAA1143-like"/>
</dbReference>
<evidence type="ECO:0000259" key="2">
    <source>
        <dbReference type="Pfam" id="PF15377"/>
    </source>
</evidence>
<feature type="compositionally biased region" description="Basic and acidic residues" evidence="1">
    <location>
        <begin position="31"/>
        <end position="51"/>
    </location>
</feature>
<dbReference type="AlphaFoldDB" id="A0A4W4DPW5"/>
<feature type="region of interest" description="Disordered" evidence="1">
    <location>
        <begin position="103"/>
        <end position="125"/>
    </location>
</feature>
<feature type="region of interest" description="Disordered" evidence="1">
    <location>
        <begin position="31"/>
        <end position="52"/>
    </location>
</feature>
<organism evidence="3 4">
    <name type="scientific">Electrophorus electricus</name>
    <name type="common">Electric eel</name>
    <name type="synonym">Gymnotus electricus</name>
    <dbReference type="NCBI Taxonomy" id="8005"/>
    <lineage>
        <taxon>Eukaryota</taxon>
        <taxon>Metazoa</taxon>
        <taxon>Chordata</taxon>
        <taxon>Craniata</taxon>
        <taxon>Vertebrata</taxon>
        <taxon>Euteleostomi</taxon>
        <taxon>Actinopterygii</taxon>
        <taxon>Neopterygii</taxon>
        <taxon>Teleostei</taxon>
        <taxon>Ostariophysi</taxon>
        <taxon>Gymnotiformes</taxon>
        <taxon>Gymnotoidei</taxon>
        <taxon>Gymnotidae</taxon>
        <taxon>Electrophorus</taxon>
    </lineage>
</organism>
<feature type="domain" description="DUF4604" evidence="2">
    <location>
        <begin position="32"/>
        <end position="138"/>
    </location>
</feature>
<protein>
    <recommendedName>
        <fullName evidence="2">DUF4604 domain-containing protein</fullName>
    </recommendedName>
</protein>
<evidence type="ECO:0000256" key="1">
    <source>
        <dbReference type="SAM" id="MobiDB-lite"/>
    </source>
</evidence>
<sequence length="145" mass="16022">IANLARLIYRLSLLASELASFSLKIRFKSGDEQMPERADDSGDSDRQDERPQVVVLKEGDLSAEEVMQIKKEINVGKKDEQPQADGKIIFKKPIKCSFDKFGGITASSDKRKKSEITEKKKAGSGVKVQNKSLLSFGGGDDDEDE</sequence>
<reference evidence="3" key="5">
    <citation type="submission" date="2025-09" db="UniProtKB">
        <authorList>
            <consortium name="Ensembl"/>
        </authorList>
    </citation>
    <scope>IDENTIFICATION</scope>
</reference>
<reference evidence="3" key="4">
    <citation type="submission" date="2025-08" db="UniProtKB">
        <authorList>
            <consortium name="Ensembl"/>
        </authorList>
    </citation>
    <scope>IDENTIFICATION</scope>
</reference>
<evidence type="ECO:0000313" key="3">
    <source>
        <dbReference type="Ensembl" id="ENSEEEP00000001176.2"/>
    </source>
</evidence>
<name>A0A4W4DPW5_ELEEL</name>
<reference evidence="4" key="2">
    <citation type="journal article" date="2017" name="Sci. Adv.">
        <title>A tail of two voltages: Proteomic comparison of the three electric organs of the electric eel.</title>
        <authorList>
            <person name="Traeger L.L."/>
            <person name="Sabat G."/>
            <person name="Barrett-Wilt G.A."/>
            <person name="Wells G.B."/>
            <person name="Sussman M.R."/>
        </authorList>
    </citation>
    <scope>NUCLEOTIDE SEQUENCE [LARGE SCALE GENOMIC DNA]</scope>
</reference>
<reference evidence="3" key="3">
    <citation type="submission" date="2020-05" db="EMBL/GenBank/DDBJ databases">
        <title>Electrophorus electricus (electric eel) genome, fEleEle1, primary haplotype.</title>
        <authorList>
            <person name="Myers G."/>
            <person name="Meyer A."/>
            <person name="Fedrigo O."/>
            <person name="Formenti G."/>
            <person name="Rhie A."/>
            <person name="Tracey A."/>
            <person name="Sims Y."/>
            <person name="Jarvis E.D."/>
        </authorList>
    </citation>
    <scope>NUCLEOTIDE SEQUENCE [LARGE SCALE GENOMIC DNA]</scope>
</reference>
<proteinExistence type="predicted"/>
<dbReference type="Pfam" id="PF15377">
    <property type="entry name" value="DUF4604"/>
    <property type="match status" value="1"/>
</dbReference>